<evidence type="ECO:0000256" key="1">
    <source>
        <dbReference type="SAM" id="MobiDB-lite"/>
    </source>
</evidence>
<dbReference type="Proteomes" id="UP001175271">
    <property type="component" value="Unassembled WGS sequence"/>
</dbReference>
<gene>
    <name evidence="2" type="ORF">QR680_017130</name>
</gene>
<feature type="compositionally biased region" description="Low complexity" evidence="1">
    <location>
        <begin position="104"/>
        <end position="121"/>
    </location>
</feature>
<evidence type="ECO:0000313" key="3">
    <source>
        <dbReference type="Proteomes" id="UP001175271"/>
    </source>
</evidence>
<accession>A0AA39LNK5</accession>
<feature type="compositionally biased region" description="Polar residues" evidence="1">
    <location>
        <begin position="54"/>
        <end position="79"/>
    </location>
</feature>
<protein>
    <submittedName>
        <fullName evidence="2">Uncharacterized protein</fullName>
    </submittedName>
</protein>
<reference evidence="2" key="1">
    <citation type="submission" date="2023-06" db="EMBL/GenBank/DDBJ databases">
        <title>Genomic analysis of the entomopathogenic nematode Steinernema hermaphroditum.</title>
        <authorList>
            <person name="Schwarz E.M."/>
            <person name="Heppert J.K."/>
            <person name="Baniya A."/>
            <person name="Schwartz H.T."/>
            <person name="Tan C.-H."/>
            <person name="Antoshechkin I."/>
            <person name="Sternberg P.W."/>
            <person name="Goodrich-Blair H."/>
            <person name="Dillman A.R."/>
        </authorList>
    </citation>
    <scope>NUCLEOTIDE SEQUENCE</scope>
    <source>
        <strain evidence="2">PS9179</strain>
        <tissue evidence="2">Whole animal</tissue>
    </source>
</reference>
<feature type="region of interest" description="Disordered" evidence="1">
    <location>
        <begin position="1"/>
        <end position="126"/>
    </location>
</feature>
<dbReference type="EMBL" id="JAUCMV010000004">
    <property type="protein sequence ID" value="KAK0403803.1"/>
    <property type="molecule type" value="Genomic_DNA"/>
</dbReference>
<proteinExistence type="predicted"/>
<organism evidence="2 3">
    <name type="scientific">Steinernema hermaphroditum</name>
    <dbReference type="NCBI Taxonomy" id="289476"/>
    <lineage>
        <taxon>Eukaryota</taxon>
        <taxon>Metazoa</taxon>
        <taxon>Ecdysozoa</taxon>
        <taxon>Nematoda</taxon>
        <taxon>Chromadorea</taxon>
        <taxon>Rhabditida</taxon>
        <taxon>Tylenchina</taxon>
        <taxon>Panagrolaimomorpha</taxon>
        <taxon>Strongyloidoidea</taxon>
        <taxon>Steinernematidae</taxon>
        <taxon>Steinernema</taxon>
    </lineage>
</organism>
<comment type="caution">
    <text evidence="2">The sequence shown here is derived from an EMBL/GenBank/DDBJ whole genome shotgun (WGS) entry which is preliminary data.</text>
</comment>
<dbReference type="AlphaFoldDB" id="A0AA39LNK5"/>
<evidence type="ECO:0000313" key="2">
    <source>
        <dbReference type="EMBL" id="KAK0403803.1"/>
    </source>
</evidence>
<sequence length="200" mass="22154">MKKRSRGRNKKIDPEDFEELSSSSWVSTLPSRYSTMSCPTDESTTYSTTKTTEQSGLSQTQSTELSNAQSSTVVPSYSTVAVDKTRKPLPKSPTKSEVSDDCTSESLSQSTSRSSNTSADYSELESIGNLSQPGEVVMTYEDFQWIEAVEAFLTDEVMCHTIAPQRRPILSVRGKKPSGFAKGYRNLYRNLMNKKSPTGK</sequence>
<feature type="compositionally biased region" description="Low complexity" evidence="1">
    <location>
        <begin position="21"/>
        <end position="31"/>
    </location>
</feature>
<feature type="compositionally biased region" description="Low complexity" evidence="1">
    <location>
        <begin position="40"/>
        <end position="53"/>
    </location>
</feature>
<keyword evidence="3" id="KW-1185">Reference proteome</keyword>
<name>A0AA39LNK5_9BILA</name>